<proteinExistence type="predicted"/>
<name>M5IQQ8_9BACT</name>
<dbReference type="Proteomes" id="UP000011939">
    <property type="component" value="Unassembled WGS sequence"/>
</dbReference>
<protein>
    <submittedName>
        <fullName evidence="1">Uncharacterized protein</fullName>
    </submittedName>
</protein>
<accession>M5IQQ8</accession>
<dbReference type="AlphaFoldDB" id="M5IQQ8"/>
<sequence length="47" mass="5682">MKQTCKFKQQRKSKRLGIAIVFRSPIFPNAWQEKVRFRLAQRMETQA</sequence>
<reference evidence="1 2" key="1">
    <citation type="journal article" date="2013" name="Genome Announc.">
        <title>Genome Sequence of Campylobacter showae UNSWCD, Isolated from a Patient with Crohn's Disease.</title>
        <authorList>
            <person name="Tay A.P."/>
            <person name="Kaakoush N.O."/>
            <person name="Deshpande N.P."/>
            <person name="Chen Z."/>
            <person name="Mitchell H."/>
            <person name="Wilkins M.R."/>
        </authorList>
    </citation>
    <scope>NUCLEOTIDE SEQUENCE [LARGE SCALE GENOMIC DNA]</scope>
    <source>
        <strain evidence="1 2">CSUNSWCD</strain>
    </source>
</reference>
<gene>
    <name evidence="1" type="ORF">CSUNSWCD_504</name>
</gene>
<evidence type="ECO:0000313" key="2">
    <source>
        <dbReference type="Proteomes" id="UP000011939"/>
    </source>
</evidence>
<evidence type="ECO:0000313" key="1">
    <source>
        <dbReference type="EMBL" id="EKU10703.1"/>
    </source>
</evidence>
<dbReference type="EMBL" id="AMZQ01000010">
    <property type="protein sequence ID" value="EKU10703.1"/>
    <property type="molecule type" value="Genomic_DNA"/>
</dbReference>
<organism evidence="1 2">
    <name type="scientific">Campylobacter showae CSUNSWCD</name>
    <dbReference type="NCBI Taxonomy" id="1244083"/>
    <lineage>
        <taxon>Bacteria</taxon>
        <taxon>Pseudomonadati</taxon>
        <taxon>Campylobacterota</taxon>
        <taxon>Epsilonproteobacteria</taxon>
        <taxon>Campylobacterales</taxon>
        <taxon>Campylobacteraceae</taxon>
        <taxon>Campylobacter</taxon>
    </lineage>
</organism>
<comment type="caution">
    <text evidence="1">The sequence shown here is derived from an EMBL/GenBank/DDBJ whole genome shotgun (WGS) entry which is preliminary data.</text>
</comment>